<sequence>MNGRHIRGLISRATRGVCGLKLGADGDGEAERGRRRVVLGKRSQRTSVVVGDGHQIAQGHFWTNLAVEAVENRPVGVLESAKNENLFAIGHIRLPKMLEHRVCGPIPRHVAFVMDGNRRFARAHGSASVLEGHAQGFNQLTKILEWCDDLDISEISVYAFAIDNFKRDPDEVEGLMQLAEQKFVELLKEEHTLLEKGVRFRFFGDISLLPENVRRLVAQIQLKTANCDKKFVNVCMPYSSTDEMKRAFQFVKRGVEKGFLYEDDITESLINSCLDTGRSLPVDMLVRTSGEKRMSDFMLWQCSDCYIHFENVLWPEFSYWHLCKAVVSYQMRHAQIEKLKASNRSEPEESSPRVEKFLKWVEEERRNQLQTFAA</sequence>
<evidence type="ECO:0000256" key="3">
    <source>
        <dbReference type="ARBA" id="ARBA00022842"/>
    </source>
</evidence>
<dbReference type="PROSITE" id="PS01066">
    <property type="entry name" value="UPP_SYNTHASE"/>
    <property type="match status" value="1"/>
</dbReference>
<dbReference type="GO" id="GO:0045547">
    <property type="term" value="F:ditrans,polycis-polyprenyl diphosphate synthase [(2E,6E)-farnesyl diphosphate specific] activity"/>
    <property type="evidence" value="ECO:0007669"/>
    <property type="project" value="UniProtKB-EC"/>
</dbReference>
<dbReference type="AlphaFoldDB" id="A0A4U5MQS5"/>
<dbReference type="Gene3D" id="3.40.1180.10">
    <property type="entry name" value="Decaprenyl diphosphate synthase-like"/>
    <property type="match status" value="1"/>
</dbReference>
<dbReference type="Proteomes" id="UP000298663">
    <property type="component" value="Unassembled WGS sequence"/>
</dbReference>
<dbReference type="GO" id="GO:0016094">
    <property type="term" value="P:polyprenol biosynthetic process"/>
    <property type="evidence" value="ECO:0007669"/>
    <property type="project" value="TreeGrafter"/>
</dbReference>
<dbReference type="GO" id="GO:1904423">
    <property type="term" value="C:dehydrodolichyl diphosphate synthase complex"/>
    <property type="evidence" value="ECO:0007669"/>
    <property type="project" value="TreeGrafter"/>
</dbReference>
<comment type="caution">
    <text evidence="6">The sequence shown here is derived from an EMBL/GenBank/DDBJ whole genome shotgun (WGS) entry which is preliminary data.</text>
</comment>
<dbReference type="CDD" id="cd00475">
    <property type="entry name" value="Cis_IPPS"/>
    <property type="match status" value="1"/>
</dbReference>
<evidence type="ECO:0000256" key="5">
    <source>
        <dbReference type="RuleBase" id="RU363018"/>
    </source>
</evidence>
<organism evidence="6 7">
    <name type="scientific">Steinernema carpocapsae</name>
    <name type="common">Entomopathogenic nematode</name>
    <dbReference type="NCBI Taxonomy" id="34508"/>
    <lineage>
        <taxon>Eukaryota</taxon>
        <taxon>Metazoa</taxon>
        <taxon>Ecdysozoa</taxon>
        <taxon>Nematoda</taxon>
        <taxon>Chromadorea</taxon>
        <taxon>Rhabditida</taxon>
        <taxon>Tylenchina</taxon>
        <taxon>Panagrolaimomorpha</taxon>
        <taxon>Strongyloidoidea</taxon>
        <taxon>Steinernematidae</taxon>
        <taxon>Steinernema</taxon>
    </lineage>
</organism>
<dbReference type="PANTHER" id="PTHR10291:SF43">
    <property type="entry name" value="DEHYDRODOLICHYL DIPHOSPHATE SYNTHASE COMPLEX SUBUNIT DHDDS"/>
    <property type="match status" value="1"/>
</dbReference>
<dbReference type="InterPro" id="IPR018520">
    <property type="entry name" value="UPP_synth-like_CS"/>
</dbReference>
<accession>A0A4U5MQS5</accession>
<dbReference type="FunFam" id="3.40.1180.10:FF:000005">
    <property type="entry name" value="Alkyl transferase"/>
    <property type="match status" value="1"/>
</dbReference>
<comment type="catalytic activity">
    <reaction evidence="4">
        <text>n isopentenyl diphosphate + (2E,6E)-farnesyl diphosphate = a di-trans,poly-cis-polyprenyl diphosphate + n diphosphate</text>
        <dbReference type="Rhea" id="RHEA:53008"/>
        <dbReference type="Rhea" id="RHEA-COMP:19494"/>
        <dbReference type="ChEBI" id="CHEBI:33019"/>
        <dbReference type="ChEBI" id="CHEBI:128769"/>
        <dbReference type="ChEBI" id="CHEBI:136960"/>
        <dbReference type="ChEBI" id="CHEBI:175763"/>
        <dbReference type="EC" id="2.5.1.87"/>
    </reaction>
</comment>
<dbReference type="NCBIfam" id="TIGR00055">
    <property type="entry name" value="uppS"/>
    <property type="match status" value="1"/>
</dbReference>
<dbReference type="OrthoDB" id="4173905at2759"/>
<dbReference type="STRING" id="34508.A0A4U5MQS5"/>
<name>A0A4U5MQS5_STECR</name>
<keyword evidence="3" id="KW-0460">Magnesium</keyword>
<evidence type="ECO:0000256" key="1">
    <source>
        <dbReference type="ARBA" id="ARBA00005432"/>
    </source>
</evidence>
<evidence type="ECO:0000313" key="6">
    <source>
        <dbReference type="EMBL" id="TKR72000.1"/>
    </source>
</evidence>
<evidence type="ECO:0000313" key="7">
    <source>
        <dbReference type="Proteomes" id="UP000298663"/>
    </source>
</evidence>
<comment type="similarity">
    <text evidence="1 5">Belongs to the UPP synthase family.</text>
</comment>
<dbReference type="EMBL" id="AZBU02000006">
    <property type="protein sequence ID" value="TKR72000.1"/>
    <property type="molecule type" value="Genomic_DNA"/>
</dbReference>
<dbReference type="SUPFAM" id="SSF64005">
    <property type="entry name" value="Undecaprenyl diphosphate synthase"/>
    <property type="match status" value="1"/>
</dbReference>
<protein>
    <recommendedName>
        <fullName evidence="5">Alkyl transferase</fullName>
        <ecNumber evidence="5">2.5.1.-</ecNumber>
    </recommendedName>
</protein>
<proteinExistence type="inferred from homology"/>
<keyword evidence="7" id="KW-1185">Reference proteome</keyword>
<gene>
    <name evidence="6" type="ORF">L596_019525</name>
</gene>
<evidence type="ECO:0000256" key="4">
    <source>
        <dbReference type="ARBA" id="ARBA00047353"/>
    </source>
</evidence>
<dbReference type="EC" id="2.5.1.-" evidence="5"/>
<reference evidence="6 7" key="1">
    <citation type="journal article" date="2015" name="Genome Biol.">
        <title>Comparative genomics of Steinernema reveals deeply conserved gene regulatory networks.</title>
        <authorList>
            <person name="Dillman A.R."/>
            <person name="Macchietto M."/>
            <person name="Porter C.F."/>
            <person name="Rogers A."/>
            <person name="Williams B."/>
            <person name="Antoshechkin I."/>
            <person name="Lee M.M."/>
            <person name="Goodwin Z."/>
            <person name="Lu X."/>
            <person name="Lewis E.E."/>
            <person name="Goodrich-Blair H."/>
            <person name="Stock S.P."/>
            <person name="Adams B.J."/>
            <person name="Sternberg P.W."/>
            <person name="Mortazavi A."/>
        </authorList>
    </citation>
    <scope>NUCLEOTIDE SEQUENCE [LARGE SCALE GENOMIC DNA]</scope>
    <source>
        <strain evidence="6 7">ALL</strain>
    </source>
</reference>
<dbReference type="Pfam" id="PF01255">
    <property type="entry name" value="Prenyltransf"/>
    <property type="match status" value="1"/>
</dbReference>
<evidence type="ECO:0000256" key="2">
    <source>
        <dbReference type="ARBA" id="ARBA00022679"/>
    </source>
</evidence>
<dbReference type="InterPro" id="IPR036424">
    <property type="entry name" value="UPP_synth-like_sf"/>
</dbReference>
<dbReference type="PANTHER" id="PTHR10291">
    <property type="entry name" value="DEHYDRODOLICHYL DIPHOSPHATE SYNTHASE FAMILY MEMBER"/>
    <property type="match status" value="1"/>
</dbReference>
<keyword evidence="2 5" id="KW-0808">Transferase</keyword>
<reference evidence="6 7" key="2">
    <citation type="journal article" date="2019" name="G3 (Bethesda)">
        <title>Hybrid Assembly of the Genome of the Entomopathogenic Nematode Steinernema carpocapsae Identifies the X-Chromosome.</title>
        <authorList>
            <person name="Serra L."/>
            <person name="Macchietto M."/>
            <person name="Macias-Munoz A."/>
            <person name="McGill C.J."/>
            <person name="Rodriguez I.M."/>
            <person name="Rodriguez B."/>
            <person name="Murad R."/>
            <person name="Mortazavi A."/>
        </authorList>
    </citation>
    <scope>NUCLEOTIDE SEQUENCE [LARGE SCALE GENOMIC DNA]</scope>
    <source>
        <strain evidence="6 7">ALL</strain>
    </source>
</reference>
<dbReference type="GO" id="GO:0005783">
    <property type="term" value="C:endoplasmic reticulum"/>
    <property type="evidence" value="ECO:0007669"/>
    <property type="project" value="TreeGrafter"/>
</dbReference>
<dbReference type="InterPro" id="IPR001441">
    <property type="entry name" value="UPP_synth-like"/>
</dbReference>
<dbReference type="HAMAP" id="MF_01139">
    <property type="entry name" value="ISPT"/>
    <property type="match status" value="1"/>
</dbReference>